<comment type="catalytic activity">
    <reaction evidence="8">
        <text>Mo-molybdopterin + GTP + H(+) = Mo-molybdopterin guanine dinucleotide + diphosphate</text>
        <dbReference type="Rhea" id="RHEA:34243"/>
        <dbReference type="ChEBI" id="CHEBI:15378"/>
        <dbReference type="ChEBI" id="CHEBI:33019"/>
        <dbReference type="ChEBI" id="CHEBI:37565"/>
        <dbReference type="ChEBI" id="CHEBI:71302"/>
        <dbReference type="ChEBI" id="CHEBI:71310"/>
        <dbReference type="EC" id="2.7.7.77"/>
    </reaction>
</comment>
<dbReference type="Proteomes" id="UP001501436">
    <property type="component" value="Unassembled WGS sequence"/>
</dbReference>
<dbReference type="EC" id="2.7.7.77" evidence="8"/>
<proteinExistence type="inferred from homology"/>
<dbReference type="Gene3D" id="3.90.550.10">
    <property type="entry name" value="Spore Coat Polysaccharide Biosynthesis Protein SpsA, Chain A"/>
    <property type="match status" value="1"/>
</dbReference>
<organism evidence="10 11">
    <name type="scientific">Mucilaginibacter defluvii</name>
    <dbReference type="NCBI Taxonomy" id="1196019"/>
    <lineage>
        <taxon>Bacteria</taxon>
        <taxon>Pseudomonadati</taxon>
        <taxon>Bacteroidota</taxon>
        <taxon>Sphingobacteriia</taxon>
        <taxon>Sphingobacteriales</taxon>
        <taxon>Sphingobacteriaceae</taxon>
        <taxon>Mucilaginibacter</taxon>
    </lineage>
</organism>
<comment type="cofactor">
    <cofactor evidence="8">
        <name>Mg(2+)</name>
        <dbReference type="ChEBI" id="CHEBI:18420"/>
    </cofactor>
</comment>
<evidence type="ECO:0000313" key="11">
    <source>
        <dbReference type="Proteomes" id="UP001501436"/>
    </source>
</evidence>
<evidence type="ECO:0000313" key="10">
    <source>
        <dbReference type="EMBL" id="GAA4908529.1"/>
    </source>
</evidence>
<keyword evidence="1 8" id="KW-0963">Cytoplasm</keyword>
<keyword evidence="4 8" id="KW-0547">Nucleotide-binding</keyword>
<protein>
    <recommendedName>
        <fullName evidence="8">Probable molybdenum cofactor guanylyltransferase</fullName>
        <shortName evidence="8">MoCo guanylyltransferase</shortName>
        <ecNumber evidence="8">2.7.7.77</ecNumber>
    </recommendedName>
    <alternativeName>
        <fullName evidence="8">GTP:molybdopterin guanylyltransferase</fullName>
    </alternativeName>
    <alternativeName>
        <fullName evidence="8">Mo-MPT guanylyltransferase</fullName>
    </alternativeName>
    <alternativeName>
        <fullName evidence="8">Molybdopterin guanylyltransferase</fullName>
    </alternativeName>
    <alternativeName>
        <fullName evidence="8">Molybdopterin-guanine dinucleotide synthase</fullName>
        <shortName evidence="8">MGD synthase</shortName>
    </alternativeName>
</protein>
<dbReference type="CDD" id="cd02503">
    <property type="entry name" value="MobA"/>
    <property type="match status" value="1"/>
</dbReference>
<feature type="binding site" evidence="8">
    <location>
        <position position="286"/>
    </location>
    <ligand>
        <name>Mg(2+)</name>
        <dbReference type="ChEBI" id="CHEBI:18420"/>
    </ligand>
</feature>
<feature type="binding site" evidence="8">
    <location>
        <position position="211"/>
    </location>
    <ligand>
        <name>GTP</name>
        <dbReference type="ChEBI" id="CHEBI:37565"/>
    </ligand>
</feature>
<evidence type="ECO:0000256" key="1">
    <source>
        <dbReference type="ARBA" id="ARBA00022490"/>
    </source>
</evidence>
<reference evidence="11" key="1">
    <citation type="journal article" date="2019" name="Int. J. Syst. Evol. Microbiol.">
        <title>The Global Catalogue of Microorganisms (GCM) 10K type strain sequencing project: providing services to taxonomists for standard genome sequencing and annotation.</title>
        <authorList>
            <consortium name="The Broad Institute Genomics Platform"/>
            <consortium name="The Broad Institute Genome Sequencing Center for Infectious Disease"/>
            <person name="Wu L."/>
            <person name="Ma J."/>
        </authorList>
    </citation>
    <scope>NUCLEOTIDE SEQUENCE [LARGE SCALE GENOMIC DNA]</scope>
    <source>
        <strain evidence="11">JCM 18283</strain>
    </source>
</reference>
<name>A0ABP9FN86_9SPHI</name>
<dbReference type="Pfam" id="PF12804">
    <property type="entry name" value="NTP_transf_3"/>
    <property type="match status" value="1"/>
</dbReference>
<comment type="similarity">
    <text evidence="8">Belongs to the MobA family.</text>
</comment>
<gene>
    <name evidence="8" type="primary">mobA</name>
    <name evidence="10" type="ORF">GCM10023313_09360</name>
</gene>
<feature type="binding site" evidence="8">
    <location>
        <position position="257"/>
    </location>
    <ligand>
        <name>GTP</name>
        <dbReference type="ChEBI" id="CHEBI:37565"/>
    </ligand>
</feature>
<comment type="caution">
    <text evidence="8">Lacks conserved residue(s) required for the propagation of feature annotation.</text>
</comment>
<dbReference type="SUPFAM" id="SSF53448">
    <property type="entry name" value="Nucleotide-diphospho-sugar transferases"/>
    <property type="match status" value="1"/>
</dbReference>
<feature type="domain" description="MobA-like NTP transferase" evidence="9">
    <location>
        <begin position="196"/>
        <end position="349"/>
    </location>
</feature>
<keyword evidence="6 8" id="KW-0342">GTP-binding</keyword>
<evidence type="ECO:0000256" key="5">
    <source>
        <dbReference type="ARBA" id="ARBA00022842"/>
    </source>
</evidence>
<feature type="binding site" evidence="8">
    <location>
        <position position="286"/>
    </location>
    <ligand>
        <name>GTP</name>
        <dbReference type="ChEBI" id="CHEBI:37565"/>
    </ligand>
</feature>
<sequence>MTLNGHNKHTKLARPSLGSFGRNEWAILGAPCTVIKLLADEVIKALAPDYKGAYADTTHADDVTNAPGRLGAGAVLEYTDQLQYSQLSYAAPLSPFQLRQHFSQADFVLVNGNHQQAKAQVLILDENKKASLQKRVSQLTNVELILVSDNINEVFDFIEEAVPNWRDIPVLKSDDLQGIVMFFKSKLIQNLPKINGLVLAGGKSQRMGFDKTAVKWHDKEQRYHVADMLRGFCNEVYISCRAEQQELVDKDYAVLPDTFTDLGPYGAILSAFRSEPDSAWLVVATDLPLLDETTIQHLVALRNPAAIATAYTSGFDGLPEPLITIWEPKSYPQLLAFLAQGYSCARKVLINSDTSLIPPANPDALTNVNTPDEHDRIKQLLHQKIASHD</sequence>
<dbReference type="EMBL" id="BAABJI010000001">
    <property type="protein sequence ID" value="GAA4908529.1"/>
    <property type="molecule type" value="Genomic_DNA"/>
</dbReference>
<evidence type="ECO:0000256" key="6">
    <source>
        <dbReference type="ARBA" id="ARBA00023134"/>
    </source>
</evidence>
<comment type="function">
    <text evidence="8">Transfers a GMP moiety from GTP to Mo-molybdopterin (Mo-MPT) cofactor (Moco or molybdenum cofactor) to form Mo-molybdopterin guanine dinucleotide (Mo-MGD) cofactor.</text>
</comment>
<dbReference type="PANTHER" id="PTHR19136">
    <property type="entry name" value="MOLYBDENUM COFACTOR GUANYLYLTRANSFERASE"/>
    <property type="match status" value="1"/>
</dbReference>
<dbReference type="InterPro" id="IPR013482">
    <property type="entry name" value="Molybde_CF_guanTrfase"/>
</dbReference>
<feature type="binding site" evidence="8">
    <location>
        <begin position="199"/>
        <end position="201"/>
    </location>
    <ligand>
        <name>GTP</name>
        <dbReference type="ChEBI" id="CHEBI:37565"/>
    </ligand>
</feature>
<keyword evidence="5 8" id="KW-0460">Magnesium</keyword>
<accession>A0ABP9FN86</accession>
<keyword evidence="2 8" id="KW-0808">Transferase</keyword>
<keyword evidence="11" id="KW-1185">Reference proteome</keyword>
<evidence type="ECO:0000259" key="9">
    <source>
        <dbReference type="Pfam" id="PF12804"/>
    </source>
</evidence>
<evidence type="ECO:0000256" key="3">
    <source>
        <dbReference type="ARBA" id="ARBA00022723"/>
    </source>
</evidence>
<keyword evidence="3 8" id="KW-0479">Metal-binding</keyword>
<evidence type="ECO:0000256" key="4">
    <source>
        <dbReference type="ARBA" id="ARBA00022741"/>
    </source>
</evidence>
<evidence type="ECO:0000256" key="8">
    <source>
        <dbReference type="HAMAP-Rule" id="MF_00316"/>
    </source>
</evidence>
<keyword evidence="7 8" id="KW-0501">Molybdenum cofactor biosynthesis</keyword>
<dbReference type="InterPro" id="IPR029044">
    <property type="entry name" value="Nucleotide-diphossugar_trans"/>
</dbReference>
<comment type="caution">
    <text evidence="10">The sequence shown here is derived from an EMBL/GenBank/DDBJ whole genome shotgun (WGS) entry which is preliminary data.</text>
</comment>
<dbReference type="InterPro" id="IPR025877">
    <property type="entry name" value="MobA-like_NTP_Trfase"/>
</dbReference>
<evidence type="ECO:0000256" key="2">
    <source>
        <dbReference type="ARBA" id="ARBA00022679"/>
    </source>
</evidence>
<comment type="domain">
    <text evidence="8">The N-terminal domain determines nucleotide recognition and specific binding, while the C-terminal domain determines the specific binding to the target protein.</text>
</comment>
<evidence type="ECO:0000256" key="7">
    <source>
        <dbReference type="ARBA" id="ARBA00023150"/>
    </source>
</evidence>
<dbReference type="HAMAP" id="MF_00316">
    <property type="entry name" value="MobA"/>
    <property type="match status" value="1"/>
</dbReference>
<dbReference type="PANTHER" id="PTHR19136:SF81">
    <property type="entry name" value="MOLYBDENUM COFACTOR GUANYLYLTRANSFERASE"/>
    <property type="match status" value="1"/>
</dbReference>
<comment type="subcellular location">
    <subcellularLocation>
        <location evidence="8">Cytoplasm</location>
    </subcellularLocation>
</comment>